<dbReference type="EMBL" id="FOKW01000004">
    <property type="protein sequence ID" value="SFC05432.1"/>
    <property type="molecule type" value="Genomic_DNA"/>
</dbReference>
<accession>A0A1I1G2B5</accession>
<comment type="similarity">
    <text evidence="1">Belongs to the UPF0440 family.</text>
</comment>
<evidence type="ECO:0000313" key="4">
    <source>
        <dbReference type="Proteomes" id="UP000199161"/>
    </source>
</evidence>
<gene>
    <name evidence="3" type="ORF">SAMN05444422_10441</name>
</gene>
<dbReference type="RefSeq" id="WP_089787318.1">
    <property type="nucleotide sequence ID" value="NZ_FOKW01000004.1"/>
</dbReference>
<dbReference type="InterPro" id="IPR024502">
    <property type="entry name" value="DUF3194"/>
</dbReference>
<dbReference type="Gene3D" id="3.30.300.100">
    <property type="entry name" value="MTH677-like"/>
    <property type="match status" value="1"/>
</dbReference>
<evidence type="ECO:0008006" key="5">
    <source>
        <dbReference type="Google" id="ProtNLM"/>
    </source>
</evidence>
<sequence length="98" mass="10563">MTSDTDADADVGSETDEPSDETVVQTASDAAEGLIFSRYKQSEVRDYDVTITFEDGVLEVDVYLNAPDEEDGPDPERVADDAALAARQAVDELFADGQ</sequence>
<feature type="compositionally biased region" description="Acidic residues" evidence="2">
    <location>
        <begin position="1"/>
        <end position="20"/>
    </location>
</feature>
<dbReference type="OrthoDB" id="213887at2157"/>
<protein>
    <recommendedName>
        <fullName evidence="5">DUF3194 domain-containing protein</fullName>
    </recommendedName>
</protein>
<feature type="region of interest" description="Disordered" evidence="2">
    <location>
        <begin position="1"/>
        <end position="25"/>
    </location>
</feature>
<evidence type="ECO:0000313" key="3">
    <source>
        <dbReference type="EMBL" id="SFC05432.1"/>
    </source>
</evidence>
<dbReference type="Proteomes" id="UP000199161">
    <property type="component" value="Unassembled WGS sequence"/>
</dbReference>
<evidence type="ECO:0000256" key="2">
    <source>
        <dbReference type="SAM" id="MobiDB-lite"/>
    </source>
</evidence>
<keyword evidence="4" id="KW-1185">Reference proteome</keyword>
<proteinExistence type="inferred from homology"/>
<evidence type="ECO:0000256" key="1">
    <source>
        <dbReference type="ARBA" id="ARBA00008515"/>
    </source>
</evidence>
<name>A0A1I1G2B5_NATHA</name>
<organism evidence="3 4">
    <name type="scientific">Natronobacterium haloterrestre</name>
    <name type="common">Halobiforma haloterrestris</name>
    <dbReference type="NCBI Taxonomy" id="148448"/>
    <lineage>
        <taxon>Archaea</taxon>
        <taxon>Methanobacteriati</taxon>
        <taxon>Methanobacteriota</taxon>
        <taxon>Stenosarchaea group</taxon>
        <taxon>Halobacteria</taxon>
        <taxon>Halobacteriales</taxon>
        <taxon>Natrialbaceae</taxon>
        <taxon>Natronobacterium</taxon>
    </lineage>
</organism>
<dbReference type="AlphaFoldDB" id="A0A1I1G2B5"/>
<dbReference type="Pfam" id="PF11419">
    <property type="entry name" value="DUF3194"/>
    <property type="match status" value="1"/>
</dbReference>
<dbReference type="InterPro" id="IPR035954">
    <property type="entry name" value="MTH677-like_sf"/>
</dbReference>
<reference evidence="4" key="1">
    <citation type="submission" date="2016-10" db="EMBL/GenBank/DDBJ databases">
        <authorList>
            <person name="Varghese N."/>
            <person name="Submissions S."/>
        </authorList>
    </citation>
    <scope>NUCLEOTIDE SEQUENCE [LARGE SCALE GENOMIC DNA]</scope>
    <source>
        <strain evidence="4">DSM 13078</strain>
    </source>
</reference>